<evidence type="ECO:0000313" key="7">
    <source>
        <dbReference type="Proteomes" id="UP001139971"/>
    </source>
</evidence>
<organism evidence="6 7">
    <name type="scientific">Tahibacter soli</name>
    <dbReference type="NCBI Taxonomy" id="2983605"/>
    <lineage>
        <taxon>Bacteria</taxon>
        <taxon>Pseudomonadati</taxon>
        <taxon>Pseudomonadota</taxon>
        <taxon>Gammaproteobacteria</taxon>
        <taxon>Lysobacterales</taxon>
        <taxon>Rhodanobacteraceae</taxon>
        <taxon>Tahibacter</taxon>
    </lineage>
</organism>
<feature type="region of interest" description="Disordered" evidence="5">
    <location>
        <begin position="1"/>
        <end position="27"/>
    </location>
</feature>
<reference evidence="6" key="1">
    <citation type="submission" date="2023-02" db="EMBL/GenBank/DDBJ databases">
        <title>Tahibacter soli sp. nov. isolated from soil.</title>
        <authorList>
            <person name="Baek J.H."/>
            <person name="Lee J.K."/>
            <person name="Choi D.G."/>
            <person name="Jeon C.O."/>
        </authorList>
    </citation>
    <scope>NUCLEOTIDE SEQUENCE</scope>
    <source>
        <strain evidence="6">BL</strain>
    </source>
</reference>
<keyword evidence="2" id="KW-0805">Transcription regulation</keyword>
<evidence type="ECO:0000256" key="2">
    <source>
        <dbReference type="ARBA" id="ARBA00023015"/>
    </source>
</evidence>
<dbReference type="EMBL" id="JAOVZO020000017">
    <property type="protein sequence ID" value="MDC8013574.1"/>
    <property type="molecule type" value="Genomic_DNA"/>
</dbReference>
<dbReference type="Proteomes" id="UP001139971">
    <property type="component" value="Unassembled WGS sequence"/>
</dbReference>
<dbReference type="InterPro" id="IPR013324">
    <property type="entry name" value="RNA_pol_sigma_r3/r4-like"/>
</dbReference>
<dbReference type="InterPro" id="IPR039425">
    <property type="entry name" value="RNA_pol_sigma-70-like"/>
</dbReference>
<evidence type="ECO:0000256" key="3">
    <source>
        <dbReference type="ARBA" id="ARBA00023082"/>
    </source>
</evidence>
<dbReference type="RefSeq" id="WP_263545780.1">
    <property type="nucleotide sequence ID" value="NZ_JAOVZO020000017.1"/>
</dbReference>
<dbReference type="PANTHER" id="PTHR43133">
    <property type="entry name" value="RNA POLYMERASE ECF-TYPE SIGMA FACTO"/>
    <property type="match status" value="1"/>
</dbReference>
<keyword evidence="4" id="KW-0804">Transcription</keyword>
<protein>
    <submittedName>
        <fullName evidence="6">Sigma-70 family RNA polymerase sigma factor</fullName>
    </submittedName>
</protein>
<dbReference type="AlphaFoldDB" id="A0A9X4BKU6"/>
<dbReference type="Gene3D" id="1.10.10.10">
    <property type="entry name" value="Winged helix-like DNA-binding domain superfamily/Winged helix DNA-binding domain"/>
    <property type="match status" value="1"/>
</dbReference>
<keyword evidence="7" id="KW-1185">Reference proteome</keyword>
<dbReference type="GO" id="GO:0016987">
    <property type="term" value="F:sigma factor activity"/>
    <property type="evidence" value="ECO:0007669"/>
    <property type="project" value="UniProtKB-KW"/>
</dbReference>
<feature type="compositionally biased region" description="Basic and acidic residues" evidence="5">
    <location>
        <begin position="1"/>
        <end position="15"/>
    </location>
</feature>
<evidence type="ECO:0000256" key="5">
    <source>
        <dbReference type="SAM" id="MobiDB-lite"/>
    </source>
</evidence>
<dbReference type="SUPFAM" id="SSF88659">
    <property type="entry name" value="Sigma3 and sigma4 domains of RNA polymerase sigma factors"/>
    <property type="match status" value="1"/>
</dbReference>
<comment type="similarity">
    <text evidence="1">Belongs to the sigma-70 factor family. ECF subfamily.</text>
</comment>
<dbReference type="InterPro" id="IPR036388">
    <property type="entry name" value="WH-like_DNA-bd_sf"/>
</dbReference>
<gene>
    <name evidence="6" type="ORF">OD750_013610</name>
</gene>
<evidence type="ECO:0000256" key="1">
    <source>
        <dbReference type="ARBA" id="ARBA00010641"/>
    </source>
</evidence>
<evidence type="ECO:0000313" key="6">
    <source>
        <dbReference type="EMBL" id="MDC8013574.1"/>
    </source>
</evidence>
<dbReference type="GO" id="GO:0006352">
    <property type="term" value="P:DNA-templated transcription initiation"/>
    <property type="evidence" value="ECO:0007669"/>
    <property type="project" value="InterPro"/>
</dbReference>
<comment type="caution">
    <text evidence="6">The sequence shown here is derived from an EMBL/GenBank/DDBJ whole genome shotgun (WGS) entry which is preliminary data.</text>
</comment>
<keyword evidence="3" id="KW-0731">Sigma factor</keyword>
<sequence length="298" mass="33526">MRSERAANTRRDRVARPGLLSDPTGGRAHRRLTARELRVCRHLLSMATISEPVCALPETALRGAIARLAAAGGAQARMAILPTGSRPRGPRSAMLSEDSTGSPSARLIERIRSGDRNAERELWLAHAATLTLIVRRRTRNPDLTQDVVQETFRVAIGHLRAGRIEKPDALGGFLRGIALNVLSVSRRNDHREAHLDDDDSHVELVDEGRSPFETVSLAQRQEFVRKLIAELPIERDRQLLWHYYVLDEEKNDVCSSLGLTAGHFDRVLHRARTRFRELVERSADSRQKEVGHADYIDR</sequence>
<name>A0A9X4BKU6_9GAMM</name>
<dbReference type="Gene3D" id="1.10.1740.10">
    <property type="match status" value="1"/>
</dbReference>
<accession>A0A9X4BKU6</accession>
<proteinExistence type="inferred from homology"/>
<feature type="region of interest" description="Disordered" evidence="5">
    <location>
        <begin position="82"/>
        <end position="104"/>
    </location>
</feature>
<evidence type="ECO:0000256" key="4">
    <source>
        <dbReference type="ARBA" id="ARBA00023163"/>
    </source>
</evidence>
<dbReference type="InterPro" id="IPR013325">
    <property type="entry name" value="RNA_pol_sigma_r2"/>
</dbReference>
<dbReference type="PANTHER" id="PTHR43133:SF51">
    <property type="entry name" value="RNA POLYMERASE SIGMA FACTOR"/>
    <property type="match status" value="1"/>
</dbReference>
<dbReference type="SUPFAM" id="SSF88946">
    <property type="entry name" value="Sigma2 domain of RNA polymerase sigma factors"/>
    <property type="match status" value="1"/>
</dbReference>